<evidence type="ECO:0000313" key="1">
    <source>
        <dbReference type="EMBL" id="AYV87156.1"/>
    </source>
</evidence>
<name>A0A3G5AJ15_9VIRU</name>
<accession>A0A3G5AJ15</accession>
<gene>
    <name evidence="1" type="ORF">Sylvanvirus29_9</name>
</gene>
<proteinExistence type="predicted"/>
<dbReference type="EMBL" id="MK072535">
    <property type="protein sequence ID" value="AYV87156.1"/>
    <property type="molecule type" value="Genomic_DNA"/>
</dbReference>
<sequence length="37" mass="4501">MFQICKIRGLQTDPDPFGFFFFIKNKKYQRSNDKIDN</sequence>
<protein>
    <submittedName>
        <fullName evidence="1">Uncharacterized protein</fullName>
    </submittedName>
</protein>
<organism evidence="1">
    <name type="scientific">Sylvanvirus sp</name>
    <dbReference type="NCBI Taxonomy" id="2487774"/>
    <lineage>
        <taxon>Viruses</taxon>
    </lineage>
</organism>
<reference evidence="1" key="1">
    <citation type="submission" date="2018-10" db="EMBL/GenBank/DDBJ databases">
        <title>Hidden diversity of soil giant viruses.</title>
        <authorList>
            <person name="Schulz F."/>
            <person name="Alteio L."/>
            <person name="Goudeau D."/>
            <person name="Ryan E.M."/>
            <person name="Malmstrom R.R."/>
            <person name="Blanchard J."/>
            <person name="Woyke T."/>
        </authorList>
    </citation>
    <scope>NUCLEOTIDE SEQUENCE</scope>
    <source>
        <strain evidence="1">SYV1</strain>
    </source>
</reference>